<evidence type="ECO:0000313" key="3">
    <source>
        <dbReference type="EMBL" id="OPA81166.1"/>
    </source>
</evidence>
<evidence type="ECO:0000259" key="2">
    <source>
        <dbReference type="Pfam" id="PF13453"/>
    </source>
</evidence>
<evidence type="ECO:0000313" key="4">
    <source>
        <dbReference type="Proteomes" id="UP000190188"/>
    </source>
</evidence>
<feature type="compositionally biased region" description="Basic and acidic residues" evidence="1">
    <location>
        <begin position="56"/>
        <end position="66"/>
    </location>
</feature>
<gene>
    <name evidence="3" type="ORF">BVG16_02190</name>
</gene>
<dbReference type="Proteomes" id="UP000190188">
    <property type="component" value="Unassembled WGS sequence"/>
</dbReference>
<feature type="region of interest" description="Disordered" evidence="1">
    <location>
        <begin position="54"/>
        <end position="89"/>
    </location>
</feature>
<dbReference type="Pfam" id="PF13453">
    <property type="entry name" value="Zn_ribbon_TFIIB"/>
    <property type="match status" value="1"/>
</dbReference>
<dbReference type="AlphaFoldDB" id="A0A1T2XN52"/>
<organism evidence="3 4">
    <name type="scientific">Paenibacillus selenitireducens</name>
    <dbReference type="NCBI Taxonomy" id="1324314"/>
    <lineage>
        <taxon>Bacteria</taxon>
        <taxon>Bacillati</taxon>
        <taxon>Bacillota</taxon>
        <taxon>Bacilli</taxon>
        <taxon>Bacillales</taxon>
        <taxon>Paenibacillaceae</taxon>
        <taxon>Paenibacillus</taxon>
    </lineage>
</organism>
<feature type="domain" description="Transcription factor zinc-finger" evidence="2">
    <location>
        <begin position="2"/>
        <end position="42"/>
    </location>
</feature>
<dbReference type="STRING" id="1324314.BVG16_02190"/>
<feature type="compositionally biased region" description="Basic residues" evidence="1">
    <location>
        <begin position="77"/>
        <end position="89"/>
    </location>
</feature>
<keyword evidence="4" id="KW-1185">Reference proteome</keyword>
<dbReference type="EMBL" id="MSZX01000001">
    <property type="protein sequence ID" value="OPA81166.1"/>
    <property type="molecule type" value="Genomic_DNA"/>
</dbReference>
<sequence>MNCPVCNDMRMREIQKDGILIDVCPQCKGVWLDRGELEKLMSGVREIRQDFNQWNDQRETKSRDDYYPQQSQDSSHHHNTPHYNKHKKKKSVLDVFGDLFD</sequence>
<evidence type="ECO:0000256" key="1">
    <source>
        <dbReference type="SAM" id="MobiDB-lite"/>
    </source>
</evidence>
<comment type="caution">
    <text evidence="3">The sequence shown here is derived from an EMBL/GenBank/DDBJ whole genome shotgun (WGS) entry which is preliminary data.</text>
</comment>
<name>A0A1T2XN52_9BACL</name>
<dbReference type="InterPro" id="IPR027392">
    <property type="entry name" value="TF_Znf"/>
</dbReference>
<proteinExistence type="predicted"/>
<dbReference type="RefSeq" id="WP_078496892.1">
    <property type="nucleotide sequence ID" value="NZ_MSZX01000001.1"/>
</dbReference>
<protein>
    <recommendedName>
        <fullName evidence="2">Transcription factor zinc-finger domain-containing protein</fullName>
    </recommendedName>
</protein>
<reference evidence="3 4" key="1">
    <citation type="submission" date="2017-01" db="EMBL/GenBank/DDBJ databases">
        <title>Genome analysis of Paenibacillus selenitrireducens ES3-24.</title>
        <authorList>
            <person name="Xu D."/>
            <person name="Yao R."/>
            <person name="Zheng S."/>
        </authorList>
    </citation>
    <scope>NUCLEOTIDE SEQUENCE [LARGE SCALE GENOMIC DNA]</scope>
    <source>
        <strain evidence="3 4">ES3-24</strain>
    </source>
</reference>
<accession>A0A1T2XN52</accession>
<dbReference type="OrthoDB" id="9814037at2"/>